<dbReference type="AlphaFoldDB" id="A0A836BZP8"/>
<proteinExistence type="predicted"/>
<feature type="signal peptide" evidence="1">
    <location>
        <begin position="1"/>
        <end position="23"/>
    </location>
</feature>
<feature type="chain" id="PRO_5032372247" description="Phytase-like domain-containing protein" evidence="1">
    <location>
        <begin position="24"/>
        <end position="472"/>
    </location>
</feature>
<dbReference type="InterPro" id="IPR027372">
    <property type="entry name" value="Phytase-like_dom"/>
</dbReference>
<gene>
    <name evidence="3" type="ORF">HYH03_007128</name>
</gene>
<dbReference type="PANTHER" id="PTHR37957">
    <property type="entry name" value="BLR7070 PROTEIN"/>
    <property type="match status" value="1"/>
</dbReference>
<dbReference type="EMBL" id="JAEHOE010000028">
    <property type="protein sequence ID" value="KAG2494890.1"/>
    <property type="molecule type" value="Genomic_DNA"/>
</dbReference>
<dbReference type="Pfam" id="PF13449">
    <property type="entry name" value="Phytase-like"/>
    <property type="match status" value="1"/>
</dbReference>
<reference evidence="3" key="1">
    <citation type="journal article" date="2020" name="bioRxiv">
        <title>Comparative genomics of Chlamydomonas.</title>
        <authorList>
            <person name="Craig R.J."/>
            <person name="Hasan A.R."/>
            <person name="Ness R.W."/>
            <person name="Keightley P.D."/>
        </authorList>
    </citation>
    <scope>NUCLEOTIDE SEQUENCE</scope>
    <source>
        <strain evidence="3">CCAP 11/70</strain>
    </source>
</reference>
<comment type="caution">
    <text evidence="3">The sequence shown here is derived from an EMBL/GenBank/DDBJ whole genome shotgun (WGS) entry which is preliminary data.</text>
</comment>
<evidence type="ECO:0000256" key="1">
    <source>
        <dbReference type="SAM" id="SignalP"/>
    </source>
</evidence>
<evidence type="ECO:0000259" key="2">
    <source>
        <dbReference type="Pfam" id="PF13449"/>
    </source>
</evidence>
<keyword evidence="4" id="KW-1185">Reference proteome</keyword>
<dbReference type="PANTHER" id="PTHR37957:SF1">
    <property type="entry name" value="PHYTASE-LIKE DOMAIN-CONTAINING PROTEIN"/>
    <property type="match status" value="1"/>
</dbReference>
<name>A0A836BZP8_9CHLO</name>
<organism evidence="3 4">
    <name type="scientific">Edaphochlamys debaryana</name>
    <dbReference type="NCBI Taxonomy" id="47281"/>
    <lineage>
        <taxon>Eukaryota</taxon>
        <taxon>Viridiplantae</taxon>
        <taxon>Chlorophyta</taxon>
        <taxon>core chlorophytes</taxon>
        <taxon>Chlorophyceae</taxon>
        <taxon>CS clade</taxon>
        <taxon>Chlamydomonadales</taxon>
        <taxon>Chlamydomonadales incertae sedis</taxon>
        <taxon>Edaphochlamys</taxon>
    </lineage>
</organism>
<sequence>MESSRACVLAALLGALLAVCASAQPLKCTATLKGWARLPSSAKAKVPHNAPSFFRTTGRFSGPGNRRNDTLGAFANCAAANPGRCTQYRIPFADQAVQGFSGIKTIRDSNGKPTDEFWVISDNGLGNKRNSIDSMLFFHRMKVDWKKQSFSREKSVFLYDKDRKVPFTLRNEETGNRFLSGADFDTESIQPIGDSVWIGDEFGPFLIEVSASSGRVRSFHETPNPNDTPGQPLVRSPDHDALQLPNPEAPMPAFNLKRSKGFEGMARWGNFLYPLLEGPLYVNGPNGSRMYEMHDGLEYLRILKFDTTTKTWVSGFSLKYPLDANGNAIGDFNMIDEAHGMVLERDNNEGEPSMACSPGAINASCWEAPARFKRAYLIDLSAADADGFVKKVAYVDLLDIKDPDGVSPVSKGGVLTFPFQTIEDIDVYDAEAQTIIVGNDNNFSGRTLGKADDNEVVALHVPGFFTGGQGCE</sequence>
<protein>
    <recommendedName>
        <fullName evidence="2">Phytase-like domain-containing protein</fullName>
    </recommendedName>
</protein>
<evidence type="ECO:0000313" key="4">
    <source>
        <dbReference type="Proteomes" id="UP000612055"/>
    </source>
</evidence>
<keyword evidence="1" id="KW-0732">Signal</keyword>
<evidence type="ECO:0000313" key="3">
    <source>
        <dbReference type="EMBL" id="KAG2494890.1"/>
    </source>
</evidence>
<dbReference type="Proteomes" id="UP000612055">
    <property type="component" value="Unassembled WGS sequence"/>
</dbReference>
<accession>A0A836BZP8</accession>
<feature type="domain" description="Phytase-like" evidence="2">
    <location>
        <begin position="95"/>
        <end position="443"/>
    </location>
</feature>
<dbReference type="OrthoDB" id="425936at2759"/>